<organism evidence="3">
    <name type="scientific">Camponotus floridanus</name>
    <name type="common">Florida carpenter ant</name>
    <dbReference type="NCBI Taxonomy" id="104421"/>
    <lineage>
        <taxon>Eukaryota</taxon>
        <taxon>Metazoa</taxon>
        <taxon>Ecdysozoa</taxon>
        <taxon>Arthropoda</taxon>
        <taxon>Hexapoda</taxon>
        <taxon>Insecta</taxon>
        <taxon>Pterygota</taxon>
        <taxon>Neoptera</taxon>
        <taxon>Endopterygota</taxon>
        <taxon>Hymenoptera</taxon>
        <taxon>Apocrita</taxon>
        <taxon>Aculeata</taxon>
        <taxon>Formicoidea</taxon>
        <taxon>Formicidae</taxon>
        <taxon>Formicinae</taxon>
        <taxon>Camponotus</taxon>
    </lineage>
</organism>
<sequence length="129" mass="14601">MQRSGDRVRDEMKNRKAGPGQPLYGMTFLSLQNIESGIKSRILEAQECQPAVEEPARNSRPVRERLVRNPTRVEIFFKENGVGLRPSEGDVMTLSNRLDFSSAFVLYPQADPQSQGGKRRNRGEGEKRP</sequence>
<feature type="region of interest" description="Disordered" evidence="1">
    <location>
        <begin position="1"/>
        <end position="22"/>
    </location>
</feature>
<feature type="compositionally biased region" description="Basic and acidic residues" evidence="1">
    <location>
        <begin position="1"/>
        <end position="14"/>
    </location>
</feature>
<name>E2AHC6_CAMFO</name>
<gene>
    <name evidence="2" type="ORF">EAG_09117</name>
</gene>
<evidence type="ECO:0000256" key="1">
    <source>
        <dbReference type="SAM" id="MobiDB-lite"/>
    </source>
</evidence>
<dbReference type="EMBL" id="GL439483">
    <property type="protein sequence ID" value="EFN67243.1"/>
    <property type="molecule type" value="Genomic_DNA"/>
</dbReference>
<protein>
    <submittedName>
        <fullName evidence="2">Uncharacterized protein</fullName>
    </submittedName>
</protein>
<dbReference type="Proteomes" id="UP000000311">
    <property type="component" value="Unassembled WGS sequence"/>
</dbReference>
<reference evidence="2 3" key="1">
    <citation type="journal article" date="2010" name="Science">
        <title>Genomic comparison of the ants Camponotus floridanus and Harpegnathos saltator.</title>
        <authorList>
            <person name="Bonasio R."/>
            <person name="Zhang G."/>
            <person name="Ye C."/>
            <person name="Mutti N.S."/>
            <person name="Fang X."/>
            <person name="Qin N."/>
            <person name="Donahue G."/>
            <person name="Yang P."/>
            <person name="Li Q."/>
            <person name="Li C."/>
            <person name="Zhang P."/>
            <person name="Huang Z."/>
            <person name="Berger S.L."/>
            <person name="Reinberg D."/>
            <person name="Wang J."/>
            <person name="Liebig J."/>
        </authorList>
    </citation>
    <scope>NUCLEOTIDE SEQUENCE [LARGE SCALE GENOMIC DNA]</scope>
    <source>
        <strain evidence="3">C129</strain>
    </source>
</reference>
<dbReference type="InParanoid" id="E2AHC6"/>
<evidence type="ECO:0000313" key="2">
    <source>
        <dbReference type="EMBL" id="EFN67243.1"/>
    </source>
</evidence>
<dbReference type="AlphaFoldDB" id="E2AHC6"/>
<evidence type="ECO:0000313" key="3">
    <source>
        <dbReference type="Proteomes" id="UP000000311"/>
    </source>
</evidence>
<proteinExistence type="predicted"/>
<accession>E2AHC6</accession>
<feature type="region of interest" description="Disordered" evidence="1">
    <location>
        <begin position="106"/>
        <end position="129"/>
    </location>
</feature>
<keyword evidence="3" id="KW-1185">Reference proteome</keyword>